<evidence type="ECO:0000256" key="1">
    <source>
        <dbReference type="SAM" id="Coils"/>
    </source>
</evidence>
<keyword evidence="1" id="KW-0175">Coiled coil</keyword>
<feature type="coiled-coil region" evidence="1">
    <location>
        <begin position="160"/>
        <end position="187"/>
    </location>
</feature>
<sequence length="187" mass="20777">MDGLLSLDPLHTGYYRSWKMRNGERHKFLAAQQGPNMPAITLDLHPRSIVAYPDAQQRIIAPSMEVAEVRVLLAIHEAVQNFVLAQYYTGCTIEVHHPDEIGKIITQPHYAFRVSETLADGGTALPGWWVDHSEGPAEVETMDRGGASALDRGILRLLTHDRALEKIDALTEQVSRLTALMEGKNGE</sequence>
<proteinExistence type="predicted"/>
<gene>
    <name evidence="2" type="ORF">R6Y95_06245</name>
</gene>
<name>A0ABD8A6A5_9EURY</name>
<keyword evidence="3" id="KW-1185">Reference proteome</keyword>
<reference evidence="2 3" key="1">
    <citation type="submission" date="2023-10" db="EMBL/GenBank/DDBJ databases">
        <title>The complete genome sequence of Methanoculleus palmolei DSM 4273.</title>
        <authorList>
            <person name="Lai S.-J."/>
            <person name="You Y.-T."/>
            <person name="Chen S.-C."/>
        </authorList>
    </citation>
    <scope>NUCLEOTIDE SEQUENCE [LARGE SCALE GENOMIC DNA]</scope>
    <source>
        <strain evidence="2 3">DSM 4273</strain>
    </source>
</reference>
<dbReference type="AlphaFoldDB" id="A0ABD8A6A5"/>
<dbReference type="EMBL" id="CP137641">
    <property type="protein sequence ID" value="WOX55073.1"/>
    <property type="molecule type" value="Genomic_DNA"/>
</dbReference>
<evidence type="ECO:0000313" key="3">
    <source>
        <dbReference type="Proteomes" id="UP001626603"/>
    </source>
</evidence>
<protein>
    <submittedName>
        <fullName evidence="2">Uncharacterized protein</fullName>
    </submittedName>
</protein>
<dbReference type="Proteomes" id="UP001626603">
    <property type="component" value="Chromosome"/>
</dbReference>
<organism evidence="2 3">
    <name type="scientific">Methanoculleus palmolei</name>
    <dbReference type="NCBI Taxonomy" id="72612"/>
    <lineage>
        <taxon>Archaea</taxon>
        <taxon>Methanobacteriati</taxon>
        <taxon>Methanobacteriota</taxon>
        <taxon>Stenosarchaea group</taxon>
        <taxon>Methanomicrobia</taxon>
        <taxon>Methanomicrobiales</taxon>
        <taxon>Methanomicrobiaceae</taxon>
        <taxon>Methanoculleus</taxon>
    </lineage>
</organism>
<evidence type="ECO:0000313" key="2">
    <source>
        <dbReference type="EMBL" id="WOX55073.1"/>
    </source>
</evidence>
<accession>A0ABD8A6A5</accession>